<dbReference type="NCBIfam" id="NF005968">
    <property type="entry name" value="PRK08057.1-2"/>
    <property type="match status" value="1"/>
</dbReference>
<sequence>MHVLILGGTTEARSLAGLLHGTPGLRLTSSLAGRVAAPRLPEGEVRVGGFGGVEGLAEWLREQKVRGLIDATHPFARTISFHAAEAAAIAHVPLLALRRPGWVRTEGDRWRLADSLEEAARLLPELLPPVLPEPSPGPAAPAPSRAPAAPAPERRVFLSTGRMGLAAFAACDGVRDDLWFLVRSVDEPEGLRPARTRVLLDRGPFTLEGERELLARHRIEVLVTKDSGGAATAPKLTAAREAGIPVVVVRRPPVPEGVAVAPDPEGAARWVAERLTDRAVRS</sequence>
<keyword evidence="6" id="KW-1185">Reference proteome</keyword>
<dbReference type="RefSeq" id="WP_323392689.1">
    <property type="nucleotide sequence ID" value="NZ_JBEPDZ010000010.1"/>
</dbReference>
<keyword evidence="2" id="KW-0169">Cobalamin biosynthesis</keyword>
<evidence type="ECO:0000256" key="2">
    <source>
        <dbReference type="ARBA" id="ARBA00022573"/>
    </source>
</evidence>
<dbReference type="Proteomes" id="UP000419138">
    <property type="component" value="Unassembled WGS sequence"/>
</dbReference>
<dbReference type="UniPathway" id="UPA00148"/>
<name>A0A646KN23_STRJU</name>
<reference evidence="5 6" key="1">
    <citation type="submission" date="2019-05" db="EMBL/GenBank/DDBJ databases">
        <title>Comparative genomics and metabolomics analyses of clavulanic acid producing Streptomyces species provides insight into specialized metabolism and evolution of beta-lactam biosynthetic gene clusters.</title>
        <authorList>
            <person name="Moore M.A."/>
            <person name="Cruz-Morales P."/>
            <person name="Barona Gomez F."/>
            <person name="Kapil T."/>
        </authorList>
    </citation>
    <scope>NUCLEOTIDE SEQUENCE [LARGE SCALE GENOMIC DNA]</scope>
    <source>
        <strain evidence="5 6">NRRL 5741</strain>
    </source>
</reference>
<dbReference type="AlphaFoldDB" id="A0A646KN23"/>
<evidence type="ECO:0000313" key="6">
    <source>
        <dbReference type="Proteomes" id="UP000419138"/>
    </source>
</evidence>
<evidence type="ECO:0000256" key="3">
    <source>
        <dbReference type="ARBA" id="ARBA00023002"/>
    </source>
</evidence>
<feature type="region of interest" description="Disordered" evidence="4">
    <location>
        <begin position="130"/>
        <end position="150"/>
    </location>
</feature>
<dbReference type="Pfam" id="PF02571">
    <property type="entry name" value="CbiJ"/>
    <property type="match status" value="1"/>
</dbReference>
<protein>
    <submittedName>
        <fullName evidence="5">Cobalt-precorrin-6A reductase</fullName>
        <ecNumber evidence="5">1.3.1.106</ecNumber>
    </submittedName>
</protein>
<accession>A0A646KN23</accession>
<proteinExistence type="predicted"/>
<dbReference type="GO" id="GO:0009236">
    <property type="term" value="P:cobalamin biosynthetic process"/>
    <property type="evidence" value="ECO:0007669"/>
    <property type="project" value="UniProtKB-UniPathway"/>
</dbReference>
<feature type="compositionally biased region" description="Pro residues" evidence="4">
    <location>
        <begin position="130"/>
        <end position="141"/>
    </location>
</feature>
<dbReference type="InterPro" id="IPR028082">
    <property type="entry name" value="Peripla_BP_I"/>
</dbReference>
<comment type="pathway">
    <text evidence="1">Cofactor biosynthesis; adenosylcobalamin biosynthesis.</text>
</comment>
<comment type="caution">
    <text evidence="5">The sequence shown here is derived from an EMBL/GenBank/DDBJ whole genome shotgun (WGS) entry which is preliminary data.</text>
</comment>
<evidence type="ECO:0000313" key="5">
    <source>
        <dbReference type="EMBL" id="MQT03458.1"/>
    </source>
</evidence>
<dbReference type="GO" id="GO:0016994">
    <property type="term" value="F:precorrin-6A reductase activity"/>
    <property type="evidence" value="ECO:0007669"/>
    <property type="project" value="InterPro"/>
</dbReference>
<gene>
    <name evidence="5" type="ORF">FF041_25700</name>
</gene>
<organism evidence="5 6">
    <name type="scientific">Streptomyces jumonjinensis</name>
    <dbReference type="NCBI Taxonomy" id="1945"/>
    <lineage>
        <taxon>Bacteria</taxon>
        <taxon>Bacillati</taxon>
        <taxon>Actinomycetota</taxon>
        <taxon>Actinomycetes</taxon>
        <taxon>Kitasatosporales</taxon>
        <taxon>Streptomycetaceae</taxon>
        <taxon>Streptomyces</taxon>
    </lineage>
</organism>
<evidence type="ECO:0000256" key="1">
    <source>
        <dbReference type="ARBA" id="ARBA00004953"/>
    </source>
</evidence>
<dbReference type="EMBL" id="VCLA01000170">
    <property type="protein sequence ID" value="MQT03458.1"/>
    <property type="molecule type" value="Genomic_DNA"/>
</dbReference>
<dbReference type="PANTHER" id="PTHR36925">
    <property type="entry name" value="COBALT-PRECORRIN-6A REDUCTASE"/>
    <property type="match status" value="1"/>
</dbReference>
<evidence type="ECO:0000256" key="4">
    <source>
        <dbReference type="SAM" id="MobiDB-lite"/>
    </source>
</evidence>
<keyword evidence="3 5" id="KW-0560">Oxidoreductase</keyword>
<dbReference type="EC" id="1.3.1.106" evidence="5"/>
<dbReference type="InterPro" id="IPR003723">
    <property type="entry name" value="Precorrin-6x_reduct"/>
</dbReference>
<dbReference type="PANTHER" id="PTHR36925:SF1">
    <property type="entry name" value="COBALT-PRECORRIN-6A REDUCTASE"/>
    <property type="match status" value="1"/>
</dbReference>
<dbReference type="SUPFAM" id="SSF53822">
    <property type="entry name" value="Periplasmic binding protein-like I"/>
    <property type="match status" value="1"/>
</dbReference>
<dbReference type="PROSITE" id="PS51014">
    <property type="entry name" value="COBK_CBIJ"/>
    <property type="match status" value="1"/>
</dbReference>
<dbReference type="Gene3D" id="3.40.50.2300">
    <property type="match status" value="1"/>
</dbReference>